<keyword evidence="6" id="KW-1185">Reference proteome</keyword>
<dbReference type="Proteomes" id="UP000262939">
    <property type="component" value="Unassembled WGS sequence"/>
</dbReference>
<dbReference type="OrthoDB" id="9815663at2"/>
<sequence>MKILVLPLFQFPTGHLKVAETIKEYISAEYPESDLEIVDFLSYCNDSLEKMVSSIYFSWINTSPSIYRTLYNTIMYSENDRKFKVDFRLFSLYFESKMMQLIEKVNPSLIICSHSFPSSIIGKLKQKGRLMNIPVINIYTDFFINDVWAKKEIEYHLVPHSDAKKTLINEHNIKEDCIFATGIPIKSSFTDPAKKAKNKLKHVLVAGGNNGLYNNGQFIEMMKDIPSVAFTVLCGNNKDLFHQLNALEVSHIHPKGYIENPWELNDIYNEVDAILTKPGGVTISEALHKRLPIFVHNWLPGQEEINLKFLLQEGLVMCVSPDNFLEELQTAISNEEEISALKKRIECYLEKESDPFPDAISYIIEKELSLASVETERVAEGMF</sequence>
<keyword evidence="3" id="KW-0808">Transferase</keyword>
<dbReference type="RefSeq" id="WP_117321069.1">
    <property type="nucleotide sequence ID" value="NZ_QVTD01000003.1"/>
</dbReference>
<dbReference type="GO" id="GO:0016020">
    <property type="term" value="C:membrane"/>
    <property type="evidence" value="ECO:0007669"/>
    <property type="project" value="GOC"/>
</dbReference>
<dbReference type="GO" id="GO:0009247">
    <property type="term" value="P:glycolipid biosynthetic process"/>
    <property type="evidence" value="ECO:0007669"/>
    <property type="project" value="InterPro"/>
</dbReference>
<evidence type="ECO:0000256" key="1">
    <source>
        <dbReference type="ARBA" id="ARBA00006962"/>
    </source>
</evidence>
<dbReference type="InterPro" id="IPR009695">
    <property type="entry name" value="Diacylglyc_glucosyltr_N"/>
</dbReference>
<keyword evidence="2" id="KW-0328">Glycosyltransferase</keyword>
<evidence type="ECO:0000259" key="4">
    <source>
        <dbReference type="Pfam" id="PF06925"/>
    </source>
</evidence>
<name>A0A372LEZ8_9BACI</name>
<evidence type="ECO:0000313" key="5">
    <source>
        <dbReference type="EMBL" id="RFU64893.1"/>
    </source>
</evidence>
<dbReference type="InterPro" id="IPR050519">
    <property type="entry name" value="Glycosyltransf_28_UgtP"/>
</dbReference>
<accession>A0A372LEZ8</accession>
<evidence type="ECO:0000313" key="6">
    <source>
        <dbReference type="Proteomes" id="UP000262939"/>
    </source>
</evidence>
<dbReference type="GO" id="GO:0016758">
    <property type="term" value="F:hexosyltransferase activity"/>
    <property type="evidence" value="ECO:0007669"/>
    <property type="project" value="InterPro"/>
</dbReference>
<organism evidence="5 6">
    <name type="scientific">Peribacillus glennii</name>
    <dbReference type="NCBI Taxonomy" id="2303991"/>
    <lineage>
        <taxon>Bacteria</taxon>
        <taxon>Bacillati</taxon>
        <taxon>Bacillota</taxon>
        <taxon>Bacilli</taxon>
        <taxon>Bacillales</taxon>
        <taxon>Bacillaceae</taxon>
        <taxon>Peribacillus</taxon>
    </lineage>
</organism>
<evidence type="ECO:0000256" key="2">
    <source>
        <dbReference type="ARBA" id="ARBA00022676"/>
    </source>
</evidence>
<proteinExistence type="inferred from homology"/>
<dbReference type="Pfam" id="PF06925">
    <property type="entry name" value="MGDG_synth"/>
    <property type="match status" value="1"/>
</dbReference>
<comment type="similarity">
    <text evidence="1">Belongs to the glycosyltransferase 28 family.</text>
</comment>
<dbReference type="SUPFAM" id="SSF53756">
    <property type="entry name" value="UDP-Glycosyltransferase/glycogen phosphorylase"/>
    <property type="match status" value="1"/>
</dbReference>
<dbReference type="PANTHER" id="PTHR43025:SF3">
    <property type="entry name" value="MONOGALACTOSYLDIACYLGLYCEROL SYNTHASE 1, CHLOROPLASTIC"/>
    <property type="match status" value="1"/>
</dbReference>
<feature type="domain" description="Diacylglycerol glucosyltransferase N-terminal" evidence="4">
    <location>
        <begin position="15"/>
        <end position="185"/>
    </location>
</feature>
<dbReference type="AlphaFoldDB" id="A0A372LEZ8"/>
<comment type="caution">
    <text evidence="5">The sequence shown here is derived from an EMBL/GenBank/DDBJ whole genome shotgun (WGS) entry which is preliminary data.</text>
</comment>
<gene>
    <name evidence="5" type="ORF">D0466_02940</name>
</gene>
<dbReference type="EMBL" id="QVTD01000003">
    <property type="protein sequence ID" value="RFU64893.1"/>
    <property type="molecule type" value="Genomic_DNA"/>
</dbReference>
<dbReference type="Gene3D" id="3.40.50.2000">
    <property type="entry name" value="Glycogen Phosphorylase B"/>
    <property type="match status" value="1"/>
</dbReference>
<evidence type="ECO:0000256" key="3">
    <source>
        <dbReference type="ARBA" id="ARBA00022679"/>
    </source>
</evidence>
<dbReference type="PANTHER" id="PTHR43025">
    <property type="entry name" value="MONOGALACTOSYLDIACYLGLYCEROL SYNTHASE"/>
    <property type="match status" value="1"/>
</dbReference>
<reference evidence="5 6" key="1">
    <citation type="submission" date="2018-08" db="EMBL/GenBank/DDBJ databases">
        <title>Bacillus chawlae sp. nov., Bacillus glennii sp. nov., and Bacillus saganii sp. nov. Isolated from the Vehicle Assembly Building at Kennedy Space Center where the Viking Spacecraft were Assembled.</title>
        <authorList>
            <person name="Seuylemezian A."/>
            <person name="Vaishampayan P."/>
        </authorList>
    </citation>
    <scope>NUCLEOTIDE SEQUENCE [LARGE SCALE GENOMIC DNA]</scope>
    <source>
        <strain evidence="5 6">V44-8</strain>
    </source>
</reference>
<protein>
    <recommendedName>
        <fullName evidence="4">Diacylglycerol glucosyltransferase N-terminal domain-containing protein</fullName>
    </recommendedName>
</protein>